<keyword evidence="1" id="KW-0812">Transmembrane</keyword>
<proteinExistence type="predicted"/>
<comment type="caution">
    <text evidence="2">The sequence shown here is derived from an EMBL/GenBank/DDBJ whole genome shotgun (WGS) entry which is preliminary data.</text>
</comment>
<dbReference type="Proteomes" id="UP000078046">
    <property type="component" value="Unassembled WGS sequence"/>
</dbReference>
<sequence length="101" mass="11685">MTKSKTLALVIVLNISSLIHEYIIALTFGFFVPILMISYSFFGAIMAILPELRYGNIMVLGSFMFGINFFLTFYSLEYIQREKMIGLYDGYLNYIVPYIVH</sequence>
<keyword evidence="3" id="KW-1185">Reference proteome</keyword>
<reference evidence="2 3" key="1">
    <citation type="submission" date="2016-04" db="EMBL/GenBank/DDBJ databases">
        <title>The genome of Intoshia linei affirms orthonectids as highly simplified spiralians.</title>
        <authorList>
            <person name="Mikhailov K.V."/>
            <person name="Slusarev G.S."/>
            <person name="Nikitin M.A."/>
            <person name="Logacheva M.D."/>
            <person name="Penin A."/>
            <person name="Aleoshin V."/>
            <person name="Panchin Y.V."/>
        </authorList>
    </citation>
    <scope>NUCLEOTIDE SEQUENCE [LARGE SCALE GENOMIC DNA]</scope>
    <source>
        <strain evidence="2">Intl2013</strain>
        <tissue evidence="2">Whole animal</tissue>
    </source>
</reference>
<organism evidence="2 3">
    <name type="scientific">Intoshia linei</name>
    <dbReference type="NCBI Taxonomy" id="1819745"/>
    <lineage>
        <taxon>Eukaryota</taxon>
        <taxon>Metazoa</taxon>
        <taxon>Spiralia</taxon>
        <taxon>Lophotrochozoa</taxon>
        <taxon>Mesozoa</taxon>
        <taxon>Orthonectida</taxon>
        <taxon>Rhopaluridae</taxon>
        <taxon>Intoshia</taxon>
    </lineage>
</organism>
<feature type="transmembrane region" description="Helical" evidence="1">
    <location>
        <begin position="21"/>
        <end position="48"/>
    </location>
</feature>
<evidence type="ECO:0000313" key="2">
    <source>
        <dbReference type="EMBL" id="OAF65888.1"/>
    </source>
</evidence>
<feature type="transmembrane region" description="Helical" evidence="1">
    <location>
        <begin position="54"/>
        <end position="76"/>
    </location>
</feature>
<dbReference type="EMBL" id="LWCA01001110">
    <property type="protein sequence ID" value="OAF65888.1"/>
    <property type="molecule type" value="Genomic_DNA"/>
</dbReference>
<accession>A0A177AV48</accession>
<evidence type="ECO:0000313" key="3">
    <source>
        <dbReference type="Proteomes" id="UP000078046"/>
    </source>
</evidence>
<keyword evidence="1" id="KW-1133">Transmembrane helix</keyword>
<dbReference type="AlphaFoldDB" id="A0A177AV48"/>
<keyword evidence="1" id="KW-0472">Membrane</keyword>
<protein>
    <submittedName>
        <fullName evidence="2">Uncharacterized protein</fullName>
    </submittedName>
</protein>
<gene>
    <name evidence="2" type="ORF">A3Q56_06319</name>
</gene>
<dbReference type="OrthoDB" id="10039049at2759"/>
<name>A0A177AV48_9BILA</name>
<evidence type="ECO:0000256" key="1">
    <source>
        <dbReference type="SAM" id="Phobius"/>
    </source>
</evidence>